<dbReference type="Pfam" id="PF04480">
    <property type="entry name" value="DUF559"/>
    <property type="match status" value="1"/>
</dbReference>
<evidence type="ECO:0000313" key="3">
    <source>
        <dbReference type="Proteomes" id="UP001500571"/>
    </source>
</evidence>
<sequence>MSSTTLAISGSLQSLVMDLATLPETPFRASDLSSLELSRAHLRQMIETGQVRRLLRGIYVRADAADTVLLRAQAVAIAVDEHHVVCDRTAAWLHEVDVLTAAELDVLPPIETCTLKGRHNTERVDVDGHQRDLQAVDIMVIHGLRVTTPVRTALDLGCLLRRREAYAALNEFARRHAITPQQLTAEVARRFRGRRGVRQLRALIPLIEPRVESVRESWTLLAIHDAGLPLPEPQVWIEIDGVPTYRLDFAYRRLRVAVEYDGRDAHDLTAEQREHDTARRAWLRAHGWTVIVLREGDFTGLALDRWLARLAAALRPSYSNRRW</sequence>
<dbReference type="Gene3D" id="3.40.960.10">
    <property type="entry name" value="VSR Endonuclease"/>
    <property type="match status" value="1"/>
</dbReference>
<evidence type="ECO:0000313" key="2">
    <source>
        <dbReference type="EMBL" id="GAA1961606.1"/>
    </source>
</evidence>
<dbReference type="SUPFAM" id="SSF52980">
    <property type="entry name" value="Restriction endonuclease-like"/>
    <property type="match status" value="1"/>
</dbReference>
<keyword evidence="3" id="KW-1185">Reference proteome</keyword>
<protein>
    <submittedName>
        <fullName evidence="2">Type IV toxin-antitoxin system AbiEi family antitoxin domain-containing protein</fullName>
    </submittedName>
</protein>
<dbReference type="InterPro" id="IPR011335">
    <property type="entry name" value="Restrct_endonuc-II-like"/>
</dbReference>
<dbReference type="EMBL" id="BAAAPB010000002">
    <property type="protein sequence ID" value="GAA1961606.1"/>
    <property type="molecule type" value="Genomic_DNA"/>
</dbReference>
<accession>A0ABN2R0W2</accession>
<organism evidence="2 3">
    <name type="scientific">Nocardioides panacihumi</name>
    <dbReference type="NCBI Taxonomy" id="400774"/>
    <lineage>
        <taxon>Bacteria</taxon>
        <taxon>Bacillati</taxon>
        <taxon>Actinomycetota</taxon>
        <taxon>Actinomycetes</taxon>
        <taxon>Propionibacteriales</taxon>
        <taxon>Nocardioidaceae</taxon>
        <taxon>Nocardioides</taxon>
    </lineage>
</organism>
<comment type="caution">
    <text evidence="2">The sequence shown here is derived from an EMBL/GenBank/DDBJ whole genome shotgun (WGS) entry which is preliminary data.</text>
</comment>
<proteinExistence type="predicted"/>
<feature type="domain" description="DUF559" evidence="1">
    <location>
        <begin position="244"/>
        <end position="294"/>
    </location>
</feature>
<reference evidence="2 3" key="1">
    <citation type="journal article" date="2019" name="Int. J. Syst. Evol. Microbiol.">
        <title>The Global Catalogue of Microorganisms (GCM) 10K type strain sequencing project: providing services to taxonomists for standard genome sequencing and annotation.</title>
        <authorList>
            <consortium name="The Broad Institute Genomics Platform"/>
            <consortium name="The Broad Institute Genome Sequencing Center for Infectious Disease"/>
            <person name="Wu L."/>
            <person name="Ma J."/>
        </authorList>
    </citation>
    <scope>NUCLEOTIDE SEQUENCE [LARGE SCALE GENOMIC DNA]</scope>
    <source>
        <strain evidence="2 3">JCM 15309</strain>
    </source>
</reference>
<evidence type="ECO:0000259" key="1">
    <source>
        <dbReference type="Pfam" id="PF04480"/>
    </source>
</evidence>
<dbReference type="InterPro" id="IPR007569">
    <property type="entry name" value="DUF559"/>
</dbReference>
<gene>
    <name evidence="2" type="ORF">GCM10009798_21710</name>
</gene>
<dbReference type="Proteomes" id="UP001500571">
    <property type="component" value="Unassembled WGS sequence"/>
</dbReference>
<name>A0ABN2R0W2_9ACTN</name>